<dbReference type="InterPro" id="IPR036291">
    <property type="entry name" value="NAD(P)-bd_dom_sf"/>
</dbReference>
<dbReference type="SUPFAM" id="SSF51735">
    <property type="entry name" value="NAD(P)-binding Rossmann-fold domains"/>
    <property type="match status" value="1"/>
</dbReference>
<dbReference type="PRINTS" id="PR00081">
    <property type="entry name" value="GDHRDH"/>
</dbReference>
<dbReference type="InterPro" id="IPR052184">
    <property type="entry name" value="SDR_enzymes"/>
</dbReference>
<sequence>MPVILITGASSGLGLAFLQHYIAQPNTSIIALDVVPLPPSPSSHQNIQFHHADITSAISLFSISQELQSTPIDTLIHSAGIRGLVPETVEHNTGDVSAAETIHVMNRETMMRALEVNTGMPKVIVMASRMGSISSNLGGSAYAYRASKAALNAVVKSFSVDVPEVVFLLLHPGRVETGLVGWKEEGAMTVKESLGDMLKVIESVDRDGGKGWSGKFVDRFGEEIGW</sequence>
<dbReference type="OrthoDB" id="5296at2759"/>
<dbReference type="Proteomes" id="UP000800200">
    <property type="component" value="Unassembled WGS sequence"/>
</dbReference>
<dbReference type="AlphaFoldDB" id="A0A6A6ENF5"/>
<name>A0A6A6ENF5_9PEZI</name>
<keyword evidence="2" id="KW-1185">Reference proteome</keyword>
<dbReference type="InterPro" id="IPR002347">
    <property type="entry name" value="SDR_fam"/>
</dbReference>
<organism evidence="1 2">
    <name type="scientific">Zopfia rhizophila CBS 207.26</name>
    <dbReference type="NCBI Taxonomy" id="1314779"/>
    <lineage>
        <taxon>Eukaryota</taxon>
        <taxon>Fungi</taxon>
        <taxon>Dikarya</taxon>
        <taxon>Ascomycota</taxon>
        <taxon>Pezizomycotina</taxon>
        <taxon>Dothideomycetes</taxon>
        <taxon>Dothideomycetes incertae sedis</taxon>
        <taxon>Zopfiaceae</taxon>
        <taxon>Zopfia</taxon>
    </lineage>
</organism>
<dbReference type="Pfam" id="PF00106">
    <property type="entry name" value="adh_short"/>
    <property type="match status" value="1"/>
</dbReference>
<dbReference type="EMBL" id="ML994615">
    <property type="protein sequence ID" value="KAF2192289.1"/>
    <property type="molecule type" value="Genomic_DNA"/>
</dbReference>
<evidence type="ECO:0000313" key="2">
    <source>
        <dbReference type="Proteomes" id="UP000800200"/>
    </source>
</evidence>
<proteinExistence type="predicted"/>
<reference evidence="1" key="1">
    <citation type="journal article" date="2020" name="Stud. Mycol.">
        <title>101 Dothideomycetes genomes: a test case for predicting lifestyles and emergence of pathogens.</title>
        <authorList>
            <person name="Haridas S."/>
            <person name="Albert R."/>
            <person name="Binder M."/>
            <person name="Bloem J."/>
            <person name="Labutti K."/>
            <person name="Salamov A."/>
            <person name="Andreopoulos B."/>
            <person name="Baker S."/>
            <person name="Barry K."/>
            <person name="Bills G."/>
            <person name="Bluhm B."/>
            <person name="Cannon C."/>
            <person name="Castanera R."/>
            <person name="Culley D."/>
            <person name="Daum C."/>
            <person name="Ezra D."/>
            <person name="Gonzalez J."/>
            <person name="Henrissat B."/>
            <person name="Kuo A."/>
            <person name="Liang C."/>
            <person name="Lipzen A."/>
            <person name="Lutzoni F."/>
            <person name="Magnuson J."/>
            <person name="Mondo S."/>
            <person name="Nolan M."/>
            <person name="Ohm R."/>
            <person name="Pangilinan J."/>
            <person name="Park H.-J."/>
            <person name="Ramirez L."/>
            <person name="Alfaro M."/>
            <person name="Sun H."/>
            <person name="Tritt A."/>
            <person name="Yoshinaga Y."/>
            <person name="Zwiers L.-H."/>
            <person name="Turgeon B."/>
            <person name="Goodwin S."/>
            <person name="Spatafora J."/>
            <person name="Crous P."/>
            <person name="Grigoriev I."/>
        </authorList>
    </citation>
    <scope>NUCLEOTIDE SEQUENCE</scope>
    <source>
        <strain evidence="1">CBS 207.26</strain>
    </source>
</reference>
<protein>
    <submittedName>
        <fullName evidence="1">NAD(P)-binding protein</fullName>
    </submittedName>
</protein>
<dbReference type="PANTHER" id="PTHR45458">
    <property type="entry name" value="SHORT-CHAIN DEHYDROGENASE/REDUCTASE SDR"/>
    <property type="match status" value="1"/>
</dbReference>
<gene>
    <name evidence="1" type="ORF">K469DRAFT_735357</name>
</gene>
<dbReference type="PANTHER" id="PTHR45458:SF1">
    <property type="entry name" value="SHORT CHAIN DEHYDROGENASE"/>
    <property type="match status" value="1"/>
</dbReference>
<accession>A0A6A6ENF5</accession>
<dbReference type="GO" id="GO:0016616">
    <property type="term" value="F:oxidoreductase activity, acting on the CH-OH group of donors, NAD or NADP as acceptor"/>
    <property type="evidence" value="ECO:0007669"/>
    <property type="project" value="TreeGrafter"/>
</dbReference>
<dbReference type="Gene3D" id="3.40.50.720">
    <property type="entry name" value="NAD(P)-binding Rossmann-like Domain"/>
    <property type="match status" value="1"/>
</dbReference>
<evidence type="ECO:0000313" key="1">
    <source>
        <dbReference type="EMBL" id="KAF2192289.1"/>
    </source>
</evidence>